<keyword evidence="5" id="KW-0812">Transmembrane</keyword>
<keyword evidence="5" id="KW-0472">Membrane</keyword>
<dbReference type="RefSeq" id="WP_229688991.1">
    <property type="nucleotide sequence ID" value="NZ_BMJC01000004.1"/>
</dbReference>
<evidence type="ECO:0000256" key="4">
    <source>
        <dbReference type="PIRSR" id="PIRSR603782-2"/>
    </source>
</evidence>
<feature type="binding site" evidence="3">
    <location>
        <position position="175"/>
    </location>
    <ligand>
        <name>Cu cation</name>
        <dbReference type="ChEBI" id="CHEBI:23378"/>
    </ligand>
</feature>
<dbReference type="InterPro" id="IPR013766">
    <property type="entry name" value="Thioredoxin_domain"/>
</dbReference>
<feature type="binding site" evidence="3">
    <location>
        <position position="84"/>
    </location>
    <ligand>
        <name>Cu cation</name>
        <dbReference type="ChEBI" id="CHEBI:23378"/>
    </ligand>
</feature>
<keyword evidence="4" id="KW-1015">Disulfide bond</keyword>
<dbReference type="EMBL" id="BMJC01000004">
    <property type="protein sequence ID" value="GGB11014.1"/>
    <property type="molecule type" value="Genomic_DNA"/>
</dbReference>
<reference evidence="7" key="1">
    <citation type="journal article" date="2014" name="Int. J. Syst. Evol. Microbiol.">
        <title>Complete genome sequence of Corynebacterium casei LMG S-19264T (=DSM 44701T), isolated from a smear-ripened cheese.</title>
        <authorList>
            <consortium name="US DOE Joint Genome Institute (JGI-PGF)"/>
            <person name="Walter F."/>
            <person name="Albersmeier A."/>
            <person name="Kalinowski J."/>
            <person name="Ruckert C."/>
        </authorList>
    </citation>
    <scope>NUCLEOTIDE SEQUENCE</scope>
    <source>
        <strain evidence="7">CGMCC 1.15448</strain>
    </source>
</reference>
<dbReference type="AlphaFoldDB" id="A0A8J2UFS8"/>
<dbReference type="InterPro" id="IPR003782">
    <property type="entry name" value="SCO1/SenC"/>
</dbReference>
<keyword evidence="3" id="KW-0479">Metal-binding</keyword>
<dbReference type="InterPro" id="IPR036249">
    <property type="entry name" value="Thioredoxin-like_sf"/>
</dbReference>
<dbReference type="Gene3D" id="3.40.30.10">
    <property type="entry name" value="Glutaredoxin"/>
    <property type="match status" value="1"/>
</dbReference>
<feature type="binding site" evidence="3">
    <location>
        <position position="88"/>
    </location>
    <ligand>
        <name>Cu cation</name>
        <dbReference type="ChEBI" id="CHEBI:23378"/>
    </ligand>
</feature>
<accession>A0A8J2UFS8</accession>
<organism evidence="7 8">
    <name type="scientific">Puia dinghuensis</name>
    <dbReference type="NCBI Taxonomy" id="1792502"/>
    <lineage>
        <taxon>Bacteria</taxon>
        <taxon>Pseudomonadati</taxon>
        <taxon>Bacteroidota</taxon>
        <taxon>Chitinophagia</taxon>
        <taxon>Chitinophagales</taxon>
        <taxon>Chitinophagaceae</taxon>
        <taxon>Puia</taxon>
    </lineage>
</organism>
<feature type="transmembrane region" description="Helical" evidence="5">
    <location>
        <begin position="16"/>
        <end position="38"/>
    </location>
</feature>
<evidence type="ECO:0000259" key="6">
    <source>
        <dbReference type="PROSITE" id="PS51352"/>
    </source>
</evidence>
<keyword evidence="2 3" id="KW-0186">Copper</keyword>
<evidence type="ECO:0000256" key="1">
    <source>
        <dbReference type="ARBA" id="ARBA00010996"/>
    </source>
</evidence>
<dbReference type="PROSITE" id="PS51352">
    <property type="entry name" value="THIOREDOXIN_2"/>
    <property type="match status" value="1"/>
</dbReference>
<dbReference type="CDD" id="cd02968">
    <property type="entry name" value="SCO"/>
    <property type="match status" value="1"/>
</dbReference>
<dbReference type="SUPFAM" id="SSF52833">
    <property type="entry name" value="Thioredoxin-like"/>
    <property type="match status" value="1"/>
</dbReference>
<feature type="disulfide bond" description="Redox-active" evidence="4">
    <location>
        <begin position="84"/>
        <end position="88"/>
    </location>
</feature>
<dbReference type="Proteomes" id="UP000607559">
    <property type="component" value="Unassembled WGS sequence"/>
</dbReference>
<evidence type="ECO:0000256" key="2">
    <source>
        <dbReference type="ARBA" id="ARBA00023008"/>
    </source>
</evidence>
<evidence type="ECO:0000313" key="8">
    <source>
        <dbReference type="Proteomes" id="UP000607559"/>
    </source>
</evidence>
<feature type="domain" description="Thioredoxin" evidence="6">
    <location>
        <begin position="46"/>
        <end position="212"/>
    </location>
</feature>
<evidence type="ECO:0000256" key="3">
    <source>
        <dbReference type="PIRSR" id="PIRSR603782-1"/>
    </source>
</evidence>
<comment type="caution">
    <text evidence="7">The sequence shown here is derived from an EMBL/GenBank/DDBJ whole genome shotgun (WGS) entry which is preliminary data.</text>
</comment>
<evidence type="ECO:0000313" key="7">
    <source>
        <dbReference type="EMBL" id="GGB11014.1"/>
    </source>
</evidence>
<comment type="similarity">
    <text evidence="1">Belongs to the SCO1/2 family.</text>
</comment>
<keyword evidence="5" id="KW-1133">Transmembrane helix</keyword>
<keyword evidence="8" id="KW-1185">Reference proteome</keyword>
<sequence length="230" mass="26072">MTEKCDLYTIMKKKKIIFLAGFFILLFVGFYFTLVRIIPGFGEPELPVISYVPAFSFSDQEGQPVTNKDVEGKVYVAEYFFTTCRGICPKLNTNLKDVAHDFAGESDFRILSYTVDPETDSVGRMKVYADSLGADAKKWFFLTGRKDSLYHLARSGYQLDDPKNNATNINEQFLHTQFLALVDKGGRVRKIYDGLKKDELADLEKDIRTLLKEKATAPRFANGLFNNNPG</sequence>
<gene>
    <name evidence="7" type="ORF">GCM10011511_38250</name>
</gene>
<dbReference type="PANTHER" id="PTHR12151">
    <property type="entry name" value="ELECTRON TRANSPORT PROTIN SCO1/SENC FAMILY MEMBER"/>
    <property type="match status" value="1"/>
</dbReference>
<evidence type="ECO:0000256" key="5">
    <source>
        <dbReference type="SAM" id="Phobius"/>
    </source>
</evidence>
<protein>
    <recommendedName>
        <fullName evidence="6">Thioredoxin domain-containing protein</fullName>
    </recommendedName>
</protein>
<dbReference type="Pfam" id="PF02630">
    <property type="entry name" value="SCO1-SenC"/>
    <property type="match status" value="1"/>
</dbReference>
<name>A0A8J2UFS8_9BACT</name>
<dbReference type="PANTHER" id="PTHR12151:SF25">
    <property type="entry name" value="LINALOOL DEHYDRATASE_ISOMERASE DOMAIN-CONTAINING PROTEIN"/>
    <property type="match status" value="1"/>
</dbReference>
<proteinExistence type="inferred from homology"/>
<reference evidence="7" key="2">
    <citation type="submission" date="2020-09" db="EMBL/GenBank/DDBJ databases">
        <authorList>
            <person name="Sun Q."/>
            <person name="Zhou Y."/>
        </authorList>
    </citation>
    <scope>NUCLEOTIDE SEQUENCE</scope>
    <source>
        <strain evidence="7">CGMCC 1.15448</strain>
    </source>
</reference>
<dbReference type="GO" id="GO:0046872">
    <property type="term" value="F:metal ion binding"/>
    <property type="evidence" value="ECO:0007669"/>
    <property type="project" value="UniProtKB-KW"/>
</dbReference>